<comment type="similarity">
    <text evidence="1">Belongs to the CapA family.</text>
</comment>
<dbReference type="STRING" id="1798002.A2478_05260"/>
<dbReference type="PANTHER" id="PTHR33393:SF11">
    <property type="entry name" value="POLYGLUTAMINE SYNTHESIS ACCESSORY PROTEIN RV0574C-RELATED"/>
    <property type="match status" value="1"/>
</dbReference>
<evidence type="ECO:0000259" key="3">
    <source>
        <dbReference type="SMART" id="SM00854"/>
    </source>
</evidence>
<evidence type="ECO:0000313" key="4">
    <source>
        <dbReference type="EMBL" id="OGF31862.1"/>
    </source>
</evidence>
<sequence length="363" mass="41350">MKKIIIILLAIILAIALALFLYWYFVQDNLRELQITRIENQPITNVIDYDEWQRIQQDQIKLFNMREKQEITLFAVGDIMLSRTVERKMLEKNDFSYCLSQVKKVVESADLAMANLESPLIDGDPILPYTMSFRADPRSAEGLKLAGFDIMSLPNNHLKNFGDEGLLKTFEYLGKNNIEYVGAGVNKSKMINPLIKEVKGIKIAFLSYAYGPTEYSATVNRPGMALMDLAQLEQDINSVKDKVDLIIINMHDGIEYVRQPSTHQIDFAHKAIDLGADLIIGHHPHVVQTMEIYKDKYIYYSLGNFVFDQNQSLDVRQGLGIMFHLSRDGVTQVDYHPVIIEDLCQPNFVSGQQADQIIAKLGN</sequence>
<organism evidence="4 5">
    <name type="scientific">Candidatus Falkowbacteria bacterium RIFOXYC2_FULL_36_12</name>
    <dbReference type="NCBI Taxonomy" id="1798002"/>
    <lineage>
        <taxon>Bacteria</taxon>
        <taxon>Candidatus Falkowiibacteriota</taxon>
    </lineage>
</organism>
<dbReference type="Proteomes" id="UP000179001">
    <property type="component" value="Unassembled WGS sequence"/>
</dbReference>
<accession>A0A1F5SYZ2</accession>
<dbReference type="SMART" id="SM00854">
    <property type="entry name" value="PGA_cap"/>
    <property type="match status" value="1"/>
</dbReference>
<dbReference type="CDD" id="cd07381">
    <property type="entry name" value="MPP_CapA"/>
    <property type="match status" value="1"/>
</dbReference>
<feature type="domain" description="Capsule synthesis protein CapA" evidence="3">
    <location>
        <begin position="72"/>
        <end position="309"/>
    </location>
</feature>
<dbReference type="InterPro" id="IPR029052">
    <property type="entry name" value="Metallo-depent_PP-like"/>
</dbReference>
<keyword evidence="2" id="KW-0812">Transmembrane</keyword>
<comment type="caution">
    <text evidence="4">The sequence shown here is derived from an EMBL/GenBank/DDBJ whole genome shotgun (WGS) entry which is preliminary data.</text>
</comment>
<evidence type="ECO:0000256" key="1">
    <source>
        <dbReference type="ARBA" id="ARBA00005662"/>
    </source>
</evidence>
<dbReference type="Gene3D" id="3.60.21.10">
    <property type="match status" value="1"/>
</dbReference>
<gene>
    <name evidence="4" type="ORF">A2478_05260</name>
</gene>
<reference evidence="4 5" key="1">
    <citation type="journal article" date="2016" name="Nat. Commun.">
        <title>Thousands of microbial genomes shed light on interconnected biogeochemical processes in an aquifer system.</title>
        <authorList>
            <person name="Anantharaman K."/>
            <person name="Brown C.T."/>
            <person name="Hug L.A."/>
            <person name="Sharon I."/>
            <person name="Castelle C.J."/>
            <person name="Probst A.J."/>
            <person name="Thomas B.C."/>
            <person name="Singh A."/>
            <person name="Wilkins M.J."/>
            <person name="Karaoz U."/>
            <person name="Brodie E.L."/>
            <person name="Williams K.H."/>
            <person name="Hubbard S.S."/>
            <person name="Banfield J.F."/>
        </authorList>
    </citation>
    <scope>NUCLEOTIDE SEQUENCE [LARGE SCALE GENOMIC DNA]</scope>
</reference>
<protein>
    <recommendedName>
        <fullName evidence="3">Capsule synthesis protein CapA domain-containing protein</fullName>
    </recommendedName>
</protein>
<name>A0A1F5SYZ2_9BACT</name>
<evidence type="ECO:0000313" key="5">
    <source>
        <dbReference type="Proteomes" id="UP000179001"/>
    </source>
</evidence>
<evidence type="ECO:0000256" key="2">
    <source>
        <dbReference type="SAM" id="Phobius"/>
    </source>
</evidence>
<feature type="transmembrane region" description="Helical" evidence="2">
    <location>
        <begin position="5"/>
        <end position="25"/>
    </location>
</feature>
<dbReference type="Pfam" id="PF09587">
    <property type="entry name" value="PGA_cap"/>
    <property type="match status" value="1"/>
</dbReference>
<keyword evidence="2" id="KW-1133">Transmembrane helix</keyword>
<dbReference type="InterPro" id="IPR052169">
    <property type="entry name" value="CW_Biosynth-Accessory"/>
</dbReference>
<keyword evidence="2" id="KW-0472">Membrane</keyword>
<dbReference type="SUPFAM" id="SSF56300">
    <property type="entry name" value="Metallo-dependent phosphatases"/>
    <property type="match status" value="1"/>
</dbReference>
<proteinExistence type="inferred from homology"/>
<dbReference type="PANTHER" id="PTHR33393">
    <property type="entry name" value="POLYGLUTAMINE SYNTHESIS ACCESSORY PROTEIN RV0574C-RELATED"/>
    <property type="match status" value="1"/>
</dbReference>
<dbReference type="EMBL" id="MFGJ01000007">
    <property type="protein sequence ID" value="OGF31862.1"/>
    <property type="molecule type" value="Genomic_DNA"/>
</dbReference>
<dbReference type="InterPro" id="IPR019079">
    <property type="entry name" value="Capsule_synth_CapA"/>
</dbReference>
<dbReference type="AlphaFoldDB" id="A0A1F5SYZ2"/>